<dbReference type="EMBL" id="JALIRP010000006">
    <property type="protein sequence ID" value="MCJ8013447.1"/>
    <property type="molecule type" value="Genomic_DNA"/>
</dbReference>
<dbReference type="RefSeq" id="WP_244726835.1">
    <property type="nucleotide sequence ID" value="NZ_JALIRP010000006.1"/>
</dbReference>
<protein>
    <submittedName>
        <fullName evidence="2">Sugar phosphate isomerase/epimerase</fullName>
    </submittedName>
</protein>
<evidence type="ECO:0000313" key="2">
    <source>
        <dbReference type="EMBL" id="MCJ8013447.1"/>
    </source>
</evidence>
<name>A0A9X1WQC1_9BACL</name>
<gene>
    <name evidence="2" type="ORF">MUG84_17105</name>
</gene>
<dbReference type="SUPFAM" id="SSF51658">
    <property type="entry name" value="Xylose isomerase-like"/>
    <property type="match status" value="1"/>
</dbReference>
<keyword evidence="2" id="KW-0413">Isomerase</keyword>
<organism evidence="2 3">
    <name type="scientific">Paenibacillus mangrovi</name>
    <dbReference type="NCBI Taxonomy" id="2931978"/>
    <lineage>
        <taxon>Bacteria</taxon>
        <taxon>Bacillati</taxon>
        <taxon>Bacillota</taxon>
        <taxon>Bacilli</taxon>
        <taxon>Bacillales</taxon>
        <taxon>Paenibacillaceae</taxon>
        <taxon>Paenibacillus</taxon>
    </lineage>
</organism>
<dbReference type="PANTHER" id="PTHR12110">
    <property type="entry name" value="HYDROXYPYRUVATE ISOMERASE"/>
    <property type="match status" value="1"/>
</dbReference>
<dbReference type="InterPro" id="IPR036237">
    <property type="entry name" value="Xyl_isomerase-like_sf"/>
</dbReference>
<evidence type="ECO:0000313" key="3">
    <source>
        <dbReference type="Proteomes" id="UP001139347"/>
    </source>
</evidence>
<dbReference type="Gene3D" id="3.20.20.150">
    <property type="entry name" value="Divalent-metal-dependent TIM barrel enzymes"/>
    <property type="match status" value="1"/>
</dbReference>
<evidence type="ECO:0000259" key="1">
    <source>
        <dbReference type="Pfam" id="PF01261"/>
    </source>
</evidence>
<sequence>MTIFINLAPYMNAMEDFAELLSRWNGGIELMMDGPNWRDPVDWEEEFRRFQQYQGGISVHGPIWELNLASARYAGIREYSYEVYKECLNWCAKIGAEHMVLHPNLYSTPLFDREASQAFAKENLKRLGEYARKVNVGLAVENMGMGEYALFNQQEFTALFSEIETITALVDVGHAHVNGWDTPQLIRDLGSRIQAVHLHDNDGIADLHQPIGHGSIEWDSIWDALNDLTHIYRPILEYSEGVSLGLMLQHGAEVEKLLTKLKLPGRCF</sequence>
<dbReference type="Proteomes" id="UP001139347">
    <property type="component" value="Unassembled WGS sequence"/>
</dbReference>
<dbReference type="InterPro" id="IPR050312">
    <property type="entry name" value="IolE/XylAMocC-like"/>
</dbReference>
<comment type="caution">
    <text evidence="2">The sequence shown here is derived from an EMBL/GenBank/DDBJ whole genome shotgun (WGS) entry which is preliminary data.</text>
</comment>
<reference evidence="2" key="1">
    <citation type="submission" date="2022-04" db="EMBL/GenBank/DDBJ databases">
        <title>Paenibacillus mangrovi sp. nov., a novel endophytic bacterium isolated from bark of Kandelia candel.</title>
        <authorList>
            <person name="Tuo L."/>
        </authorList>
    </citation>
    <scope>NUCLEOTIDE SEQUENCE</scope>
    <source>
        <strain evidence="2">KQZ6P-2</strain>
    </source>
</reference>
<keyword evidence="3" id="KW-1185">Reference proteome</keyword>
<accession>A0A9X1WQC1</accession>
<feature type="domain" description="Xylose isomerase-like TIM barrel" evidence="1">
    <location>
        <begin position="27"/>
        <end position="229"/>
    </location>
</feature>
<dbReference type="AlphaFoldDB" id="A0A9X1WQC1"/>
<dbReference type="InterPro" id="IPR013022">
    <property type="entry name" value="Xyl_isomerase-like_TIM-brl"/>
</dbReference>
<dbReference type="GO" id="GO:0016853">
    <property type="term" value="F:isomerase activity"/>
    <property type="evidence" value="ECO:0007669"/>
    <property type="project" value="UniProtKB-KW"/>
</dbReference>
<dbReference type="PANTHER" id="PTHR12110:SF21">
    <property type="entry name" value="XYLOSE ISOMERASE-LIKE TIM BARREL DOMAIN-CONTAINING PROTEIN"/>
    <property type="match status" value="1"/>
</dbReference>
<dbReference type="Pfam" id="PF01261">
    <property type="entry name" value="AP_endonuc_2"/>
    <property type="match status" value="1"/>
</dbReference>
<proteinExistence type="predicted"/>